<keyword evidence="1 4" id="KW-0349">Heme</keyword>
<dbReference type="PROSITE" id="PS51257">
    <property type="entry name" value="PROKAR_LIPOPROTEIN"/>
    <property type="match status" value="1"/>
</dbReference>
<name>A0A849KH85_9BURK</name>
<evidence type="ECO:0000256" key="1">
    <source>
        <dbReference type="ARBA" id="ARBA00022617"/>
    </source>
</evidence>
<dbReference type="PROSITE" id="PS51007">
    <property type="entry name" value="CYTC"/>
    <property type="match status" value="1"/>
</dbReference>
<feature type="chain" id="PRO_5032588225" evidence="5">
    <location>
        <begin position="27"/>
        <end position="406"/>
    </location>
</feature>
<keyword evidence="5" id="KW-0732">Signal</keyword>
<reference evidence="7 8" key="1">
    <citation type="submission" date="2020-05" db="EMBL/GenBank/DDBJ databases">
        <authorList>
            <person name="Khan S.A."/>
            <person name="Jeon C.O."/>
            <person name="Chun B.H."/>
        </authorList>
    </citation>
    <scope>NUCLEOTIDE SEQUENCE [LARGE SCALE GENOMIC DNA]</scope>
    <source>
        <strain evidence="7 8">B156</strain>
    </source>
</reference>
<dbReference type="Pfam" id="PF00034">
    <property type="entry name" value="Cytochrom_C"/>
    <property type="match status" value="1"/>
</dbReference>
<dbReference type="GO" id="GO:0046872">
    <property type="term" value="F:metal ion binding"/>
    <property type="evidence" value="ECO:0007669"/>
    <property type="project" value="UniProtKB-KW"/>
</dbReference>
<evidence type="ECO:0000256" key="4">
    <source>
        <dbReference type="PROSITE-ProRule" id="PRU00433"/>
    </source>
</evidence>
<dbReference type="InterPro" id="IPR009056">
    <property type="entry name" value="Cyt_c-like_dom"/>
</dbReference>
<dbReference type="GO" id="GO:0020037">
    <property type="term" value="F:heme binding"/>
    <property type="evidence" value="ECO:0007669"/>
    <property type="project" value="InterPro"/>
</dbReference>
<dbReference type="InterPro" id="IPR051395">
    <property type="entry name" value="Cytochrome_c_Peroxidase/MauG"/>
</dbReference>
<dbReference type="Proteomes" id="UP000552954">
    <property type="component" value="Unassembled WGS sequence"/>
</dbReference>
<gene>
    <name evidence="7" type="ORF">HK415_13820</name>
</gene>
<sequence length="406" mass="43247">MNRRPPSIFSRTLLLAVLAATGATLASCGGGGGGGGVNTALLQAQGRQIFRFDTFGDEIFWTDTLRMHEVIEQQVSPTLALTVGLKVDSEALPASVANGIRNGTVDLTSPATTVALIKLDAVVGIKGRVETINGVDRLTRVGVTCALCHSTVDNSFSSGIGKRLDGWANRDLDPGLIISLSPALSTTQKAIYASWGKGMYDPRFNIDGLSKPAVIPPAFGLQDVHKITFTGDGDDIAYWNRYVAVTQMGGQGTFTEPRLGINITNGTQDLVSSRLPALQAYQLSLAAPAPPAGSFDATASARGKALFEGKARCSTCHTGSTFTDANLRLHPKTDSMVEPEVPSHADRSATKLYRTTPLRGLWQHAPYFHDGSAATTEQVVTVYNTKMLLGLTPQEILDVAQYLRSL</sequence>
<dbReference type="GO" id="GO:0009055">
    <property type="term" value="F:electron transfer activity"/>
    <property type="evidence" value="ECO:0007669"/>
    <property type="project" value="InterPro"/>
</dbReference>
<evidence type="ECO:0000256" key="2">
    <source>
        <dbReference type="ARBA" id="ARBA00022723"/>
    </source>
</evidence>
<dbReference type="AlphaFoldDB" id="A0A849KH85"/>
<organism evidence="7 8">
    <name type="scientific">Ramlibacter montanisoli</name>
    <dbReference type="NCBI Taxonomy" id="2732512"/>
    <lineage>
        <taxon>Bacteria</taxon>
        <taxon>Pseudomonadati</taxon>
        <taxon>Pseudomonadota</taxon>
        <taxon>Betaproteobacteria</taxon>
        <taxon>Burkholderiales</taxon>
        <taxon>Comamonadaceae</taxon>
        <taxon>Ramlibacter</taxon>
    </lineage>
</organism>
<feature type="domain" description="Cytochrome c" evidence="6">
    <location>
        <begin position="298"/>
        <end position="406"/>
    </location>
</feature>
<keyword evidence="3 4" id="KW-0408">Iron</keyword>
<evidence type="ECO:0000259" key="6">
    <source>
        <dbReference type="PROSITE" id="PS51007"/>
    </source>
</evidence>
<feature type="signal peptide" evidence="5">
    <location>
        <begin position="1"/>
        <end position="26"/>
    </location>
</feature>
<dbReference type="GO" id="GO:0004130">
    <property type="term" value="F:cytochrome-c peroxidase activity"/>
    <property type="evidence" value="ECO:0007669"/>
    <property type="project" value="TreeGrafter"/>
</dbReference>
<dbReference type="SUPFAM" id="SSF46626">
    <property type="entry name" value="Cytochrome c"/>
    <property type="match status" value="1"/>
</dbReference>
<keyword evidence="2 4" id="KW-0479">Metal-binding</keyword>
<dbReference type="PANTHER" id="PTHR30600">
    <property type="entry name" value="CYTOCHROME C PEROXIDASE-RELATED"/>
    <property type="match status" value="1"/>
</dbReference>
<dbReference type="InterPro" id="IPR036909">
    <property type="entry name" value="Cyt_c-like_dom_sf"/>
</dbReference>
<comment type="caution">
    <text evidence="7">The sequence shown here is derived from an EMBL/GenBank/DDBJ whole genome shotgun (WGS) entry which is preliminary data.</text>
</comment>
<dbReference type="EMBL" id="JABFCS010000001">
    <property type="protein sequence ID" value="NNU44001.1"/>
    <property type="molecule type" value="Genomic_DNA"/>
</dbReference>
<proteinExistence type="predicted"/>
<keyword evidence="8" id="KW-1185">Reference proteome</keyword>
<dbReference type="Gene3D" id="1.10.760.10">
    <property type="entry name" value="Cytochrome c-like domain"/>
    <property type="match status" value="1"/>
</dbReference>
<reference evidence="7 8" key="2">
    <citation type="submission" date="2020-06" db="EMBL/GenBank/DDBJ databases">
        <title>Ramlibacter rhizophilus sp. nov., isolated from rhizosphere soil of national flower Mugunghwa from South Korea.</title>
        <authorList>
            <person name="Zheng-Fei Y."/>
            <person name="Huan T."/>
        </authorList>
    </citation>
    <scope>NUCLEOTIDE SEQUENCE [LARGE SCALE GENOMIC DNA]</scope>
    <source>
        <strain evidence="7 8">B156</strain>
    </source>
</reference>
<accession>A0A849KH85</accession>
<evidence type="ECO:0000313" key="8">
    <source>
        <dbReference type="Proteomes" id="UP000552954"/>
    </source>
</evidence>
<evidence type="ECO:0000256" key="5">
    <source>
        <dbReference type="SAM" id="SignalP"/>
    </source>
</evidence>
<evidence type="ECO:0000256" key="3">
    <source>
        <dbReference type="ARBA" id="ARBA00023004"/>
    </source>
</evidence>
<protein>
    <submittedName>
        <fullName evidence="7">C-type cytochrome</fullName>
    </submittedName>
</protein>
<dbReference type="RefSeq" id="WP_171560171.1">
    <property type="nucleotide sequence ID" value="NZ_JABFCS010000001.1"/>
</dbReference>
<evidence type="ECO:0000313" key="7">
    <source>
        <dbReference type="EMBL" id="NNU44001.1"/>
    </source>
</evidence>